<comment type="function">
    <text evidence="1">Component of the nexin-dynein regulatory complex (N-DRC), a key regulator of ciliary/flagellar motility which maintains the alignment and integrity of the distal axoneme and regulates microtubule sliding in motile axonemes.</text>
</comment>
<organism evidence="14 15">
    <name type="scientific">Synaphobranchus kaupii</name>
    <name type="common">Kaup's arrowtooth eel</name>
    <dbReference type="NCBI Taxonomy" id="118154"/>
    <lineage>
        <taxon>Eukaryota</taxon>
        <taxon>Metazoa</taxon>
        <taxon>Chordata</taxon>
        <taxon>Craniata</taxon>
        <taxon>Vertebrata</taxon>
        <taxon>Euteleostomi</taxon>
        <taxon>Actinopterygii</taxon>
        <taxon>Neopterygii</taxon>
        <taxon>Teleostei</taxon>
        <taxon>Anguilliformes</taxon>
        <taxon>Synaphobranchidae</taxon>
        <taxon>Synaphobranchus</taxon>
    </lineage>
</organism>
<sequence length="415" mass="48090">MEVSGYHGDRLQTCGIGGSSGMSSKTTKESLKILNLSGEKVKTLEIERTIKILDECIWKVETAFLLPTILAGLERISAGFWGGLMRVLQDHQLLEERFATQKQRWLEVQGEEGKTHLAGLEQALFGSFRNVLRYLRTHPTVCQGLSSDATYNGSQKLAEALGGLQGLLREREPVGPAEEQVQRDRSWYMDELSLRHCNNMEVLSTLEEDVAAATKDKDAETLKKNKVICKLKSFMLQREKISEDFAIRMLQDVDNQNLSYRKTSEIRRANMQKDINQLCMQLNNLITENREVEMTLRRRRNKVESEIENWIQKYDADMSEKQVELEEMSVYYAQESEELQELEEHYKVLELEYSQIMEERHLAQKQKEEQERERIIQEQNAVIIQAHWRGFQVRKAMKGKNTGKKGKKGKGRKNK</sequence>
<comment type="similarity">
    <text evidence="3">Belongs to the DRC10 family.</text>
</comment>
<evidence type="ECO:0000256" key="3">
    <source>
        <dbReference type="ARBA" id="ARBA00009071"/>
    </source>
</evidence>
<dbReference type="PROSITE" id="PS50096">
    <property type="entry name" value="IQ"/>
    <property type="match status" value="1"/>
</dbReference>
<dbReference type="AlphaFoldDB" id="A0A9Q1JCZ5"/>
<dbReference type="PANTHER" id="PTHR31598:SF1">
    <property type="entry name" value="DYNEIN REGULATORY COMPLEX PROTEIN 10"/>
    <property type="match status" value="1"/>
</dbReference>
<dbReference type="CDD" id="cd23767">
    <property type="entry name" value="IQCD"/>
    <property type="match status" value="1"/>
</dbReference>
<dbReference type="PANTHER" id="PTHR31598">
    <property type="entry name" value="IQ DOMAIN-CONTAINING PROTEIN D"/>
    <property type="match status" value="1"/>
</dbReference>
<keyword evidence="8" id="KW-0206">Cytoskeleton</keyword>
<evidence type="ECO:0000256" key="11">
    <source>
        <dbReference type="ARBA" id="ARBA00046836"/>
    </source>
</evidence>
<keyword evidence="5" id="KW-0963">Cytoplasm</keyword>
<reference evidence="14" key="1">
    <citation type="journal article" date="2023" name="Science">
        <title>Genome structures resolve the early diversification of teleost fishes.</title>
        <authorList>
            <person name="Parey E."/>
            <person name="Louis A."/>
            <person name="Montfort J."/>
            <person name="Bouchez O."/>
            <person name="Roques C."/>
            <person name="Iampietro C."/>
            <person name="Lluch J."/>
            <person name="Castinel A."/>
            <person name="Donnadieu C."/>
            <person name="Desvignes T."/>
            <person name="Floi Bucao C."/>
            <person name="Jouanno E."/>
            <person name="Wen M."/>
            <person name="Mejri S."/>
            <person name="Dirks R."/>
            <person name="Jansen H."/>
            <person name="Henkel C."/>
            <person name="Chen W.J."/>
            <person name="Zahm M."/>
            <person name="Cabau C."/>
            <person name="Klopp C."/>
            <person name="Thompson A.W."/>
            <person name="Robinson-Rechavi M."/>
            <person name="Braasch I."/>
            <person name="Lecointre G."/>
            <person name="Bobe J."/>
            <person name="Postlethwait J.H."/>
            <person name="Berthelot C."/>
            <person name="Roest Crollius H."/>
            <person name="Guiguen Y."/>
        </authorList>
    </citation>
    <scope>NUCLEOTIDE SEQUENCE</scope>
    <source>
        <tissue evidence="14">Blood</tissue>
    </source>
</reference>
<keyword evidence="15" id="KW-1185">Reference proteome</keyword>
<evidence type="ECO:0000256" key="5">
    <source>
        <dbReference type="ARBA" id="ARBA00022490"/>
    </source>
</evidence>
<dbReference type="OrthoDB" id="536093at2759"/>
<evidence type="ECO:0000313" key="14">
    <source>
        <dbReference type="EMBL" id="KAJ8380355.1"/>
    </source>
</evidence>
<gene>
    <name evidence="14" type="ORF">SKAU_G00011330</name>
</gene>
<proteinExistence type="inferred from homology"/>
<dbReference type="InterPro" id="IPR000048">
    <property type="entry name" value="IQ_motif_EF-hand-BS"/>
</dbReference>
<keyword evidence="7" id="KW-0969">Cilium</keyword>
<evidence type="ECO:0000256" key="1">
    <source>
        <dbReference type="ARBA" id="ARBA00003029"/>
    </source>
</evidence>
<dbReference type="Proteomes" id="UP001152622">
    <property type="component" value="Chromosome 1"/>
</dbReference>
<evidence type="ECO:0000256" key="12">
    <source>
        <dbReference type="SAM" id="Coils"/>
    </source>
</evidence>
<name>A0A9Q1JCZ5_SYNKA</name>
<protein>
    <recommendedName>
        <fullName evidence="4">Dynein regulatory complex protein 10</fullName>
    </recommendedName>
    <alternativeName>
        <fullName evidence="10">IQ domain-containing protein D</fullName>
    </alternativeName>
</protein>
<evidence type="ECO:0000256" key="10">
    <source>
        <dbReference type="ARBA" id="ARBA00032180"/>
    </source>
</evidence>
<evidence type="ECO:0000256" key="13">
    <source>
        <dbReference type="SAM" id="MobiDB-lite"/>
    </source>
</evidence>
<keyword evidence="9" id="KW-0966">Cell projection</keyword>
<comment type="subcellular location">
    <subcellularLocation>
        <location evidence="2">Cytoplasm</location>
        <location evidence="2">Cytoskeleton</location>
        <location evidence="2">Flagellum axoneme</location>
    </subcellularLocation>
</comment>
<comment type="subunit">
    <text evidence="11">Component of the nexin-dynein regulatory complex (N-DRC). Interacts with CFAP52.</text>
</comment>
<dbReference type="EMBL" id="JAINUF010000001">
    <property type="protein sequence ID" value="KAJ8380355.1"/>
    <property type="molecule type" value="Genomic_DNA"/>
</dbReference>
<comment type="caution">
    <text evidence="14">The sequence shown here is derived from an EMBL/GenBank/DDBJ whole genome shotgun (WGS) entry which is preliminary data.</text>
</comment>
<dbReference type="SMART" id="SM00015">
    <property type="entry name" value="IQ"/>
    <property type="match status" value="1"/>
</dbReference>
<keyword evidence="6" id="KW-0282">Flagellum</keyword>
<dbReference type="Pfam" id="PF00612">
    <property type="entry name" value="IQ"/>
    <property type="match status" value="1"/>
</dbReference>
<keyword evidence="12" id="KW-0175">Coiled coil</keyword>
<feature type="compositionally biased region" description="Basic residues" evidence="13">
    <location>
        <begin position="395"/>
        <end position="415"/>
    </location>
</feature>
<evidence type="ECO:0000313" key="15">
    <source>
        <dbReference type="Proteomes" id="UP001152622"/>
    </source>
</evidence>
<evidence type="ECO:0000256" key="6">
    <source>
        <dbReference type="ARBA" id="ARBA00022846"/>
    </source>
</evidence>
<accession>A0A9Q1JCZ5</accession>
<evidence type="ECO:0000256" key="7">
    <source>
        <dbReference type="ARBA" id="ARBA00023069"/>
    </source>
</evidence>
<feature type="coiled-coil region" evidence="12">
    <location>
        <begin position="325"/>
        <end position="380"/>
    </location>
</feature>
<evidence type="ECO:0000256" key="8">
    <source>
        <dbReference type="ARBA" id="ARBA00023212"/>
    </source>
</evidence>
<evidence type="ECO:0000256" key="4">
    <source>
        <dbReference type="ARBA" id="ARBA00021752"/>
    </source>
</evidence>
<evidence type="ECO:0000256" key="2">
    <source>
        <dbReference type="ARBA" id="ARBA00004611"/>
    </source>
</evidence>
<dbReference type="Gene3D" id="1.20.5.190">
    <property type="match status" value="1"/>
</dbReference>
<feature type="region of interest" description="Disordered" evidence="13">
    <location>
        <begin position="393"/>
        <end position="415"/>
    </location>
</feature>
<evidence type="ECO:0000256" key="9">
    <source>
        <dbReference type="ARBA" id="ARBA00023273"/>
    </source>
</evidence>
<dbReference type="InterPro" id="IPR042815">
    <property type="entry name" value="DRC10"/>
</dbReference>